<organism evidence="3 4">
    <name type="scientific">Amniculicola lignicola CBS 123094</name>
    <dbReference type="NCBI Taxonomy" id="1392246"/>
    <lineage>
        <taxon>Eukaryota</taxon>
        <taxon>Fungi</taxon>
        <taxon>Dikarya</taxon>
        <taxon>Ascomycota</taxon>
        <taxon>Pezizomycotina</taxon>
        <taxon>Dothideomycetes</taxon>
        <taxon>Pleosporomycetidae</taxon>
        <taxon>Pleosporales</taxon>
        <taxon>Amniculicolaceae</taxon>
        <taxon>Amniculicola</taxon>
    </lineage>
</organism>
<dbReference type="SUPFAM" id="SSF56300">
    <property type="entry name" value="Metallo-dependent phosphatases"/>
    <property type="match status" value="1"/>
</dbReference>
<evidence type="ECO:0000313" key="3">
    <source>
        <dbReference type="EMBL" id="KAF2002133.1"/>
    </source>
</evidence>
<proteinExistence type="predicted"/>
<dbReference type="GO" id="GO:0005783">
    <property type="term" value="C:endoplasmic reticulum"/>
    <property type="evidence" value="ECO:0007669"/>
    <property type="project" value="TreeGrafter"/>
</dbReference>
<dbReference type="EMBL" id="ML977579">
    <property type="protein sequence ID" value="KAF2002133.1"/>
    <property type="molecule type" value="Genomic_DNA"/>
</dbReference>
<evidence type="ECO:0000256" key="2">
    <source>
        <dbReference type="SAM" id="MobiDB-lite"/>
    </source>
</evidence>
<reference evidence="3" key="1">
    <citation type="journal article" date="2020" name="Stud. Mycol.">
        <title>101 Dothideomycetes genomes: a test case for predicting lifestyles and emergence of pathogens.</title>
        <authorList>
            <person name="Haridas S."/>
            <person name="Albert R."/>
            <person name="Binder M."/>
            <person name="Bloem J."/>
            <person name="Labutti K."/>
            <person name="Salamov A."/>
            <person name="Andreopoulos B."/>
            <person name="Baker S."/>
            <person name="Barry K."/>
            <person name="Bills G."/>
            <person name="Bluhm B."/>
            <person name="Cannon C."/>
            <person name="Castanera R."/>
            <person name="Culley D."/>
            <person name="Daum C."/>
            <person name="Ezra D."/>
            <person name="Gonzalez J."/>
            <person name="Henrissat B."/>
            <person name="Kuo A."/>
            <person name="Liang C."/>
            <person name="Lipzen A."/>
            <person name="Lutzoni F."/>
            <person name="Magnuson J."/>
            <person name="Mondo S."/>
            <person name="Nolan M."/>
            <person name="Ohm R."/>
            <person name="Pangilinan J."/>
            <person name="Park H.-J."/>
            <person name="Ramirez L."/>
            <person name="Alfaro M."/>
            <person name="Sun H."/>
            <person name="Tritt A."/>
            <person name="Yoshinaga Y."/>
            <person name="Zwiers L.-H."/>
            <person name="Turgeon B."/>
            <person name="Goodwin S."/>
            <person name="Spatafora J."/>
            <person name="Crous P."/>
            <person name="Grigoriev I."/>
        </authorList>
    </citation>
    <scope>NUCLEOTIDE SEQUENCE</scope>
    <source>
        <strain evidence="3">CBS 123094</strain>
    </source>
</reference>
<gene>
    <name evidence="3" type="ORF">P154DRAFT_463169</name>
</gene>
<accession>A0A6A5WJU6</accession>
<sequence>MQLSRLLLTVALLVSPICLLATTWLYLYPLFDASCGFPVPPPNANPDANQQLETRVAPFRLLALGDPQLEGDSSLPDPHKPIFPSVRFLWGDLQNAGSWRRRRQLLHMGIRDVVKRDLWKLVKGWRKRIDLWGNDWYLAHIVRTLRWASEPSHVAVLGDLLGSQWISDGEFEERGRRYWGRVMRGLEKIGGEVMGGEGEGEGEEKGRWESRKEVLGEDEGWKRRVINIAGNHDVGYAGDLDENRVERFEKAFGRTNWDIWFELPPSNGSAETEEEEGYPPALRLVILNSMNLDTPALSDSLQRQSYDFLNHVITTARPVTDKTHATILLTHIPLHKESGICVDDPFFDFFQTGSGVKEQNMLSEHASGMILQGVFGLNGNPHAEGAGLGRHGIIINGHDHEGCDAVHYIPQDTAQEPDCLAQPAETPEVEEAEKNDSEPKEGTDTDTDPPPPETFTPNWHAYRLPTSPSRPRVPLHPLSSSPPCSLAPSTPHIRELTLRSMMGDFSGYAGFLSAWFDADLGERGEWVFGFSTCGVGVQHWWWGVHILDLVVLVM</sequence>
<keyword evidence="4" id="KW-1185">Reference proteome</keyword>
<name>A0A6A5WJU6_9PLEO</name>
<protein>
    <recommendedName>
        <fullName evidence="5">Calcineurin-like phosphoesterase domain-containing protein</fullName>
    </recommendedName>
</protein>
<dbReference type="AlphaFoldDB" id="A0A6A5WJU6"/>
<dbReference type="GO" id="GO:0006506">
    <property type="term" value="P:GPI anchor biosynthetic process"/>
    <property type="evidence" value="ECO:0007669"/>
    <property type="project" value="InterPro"/>
</dbReference>
<feature type="region of interest" description="Disordered" evidence="2">
    <location>
        <begin position="422"/>
        <end position="463"/>
    </location>
</feature>
<dbReference type="PANTHER" id="PTHR13315:SF1">
    <property type="entry name" value="PROTEIN TED1"/>
    <property type="match status" value="1"/>
</dbReference>
<dbReference type="OrthoDB" id="9984693at2759"/>
<dbReference type="InterPro" id="IPR029052">
    <property type="entry name" value="Metallo-depent_PP-like"/>
</dbReference>
<dbReference type="GO" id="GO:0016020">
    <property type="term" value="C:membrane"/>
    <property type="evidence" value="ECO:0007669"/>
    <property type="project" value="GOC"/>
</dbReference>
<dbReference type="Proteomes" id="UP000799779">
    <property type="component" value="Unassembled WGS sequence"/>
</dbReference>
<keyword evidence="1" id="KW-0472">Membrane</keyword>
<evidence type="ECO:0000313" key="4">
    <source>
        <dbReference type="Proteomes" id="UP000799779"/>
    </source>
</evidence>
<feature type="compositionally biased region" description="Basic and acidic residues" evidence="2">
    <location>
        <begin position="432"/>
        <end position="443"/>
    </location>
</feature>
<evidence type="ECO:0008006" key="5">
    <source>
        <dbReference type="Google" id="ProtNLM"/>
    </source>
</evidence>
<feature type="non-terminal residue" evidence="3">
    <location>
        <position position="554"/>
    </location>
</feature>
<dbReference type="PANTHER" id="PTHR13315">
    <property type="entry name" value="METALLO PHOSPHOESTERASE RELATED"/>
    <property type="match status" value="1"/>
</dbReference>
<dbReference type="InterPro" id="IPR033308">
    <property type="entry name" value="PGAP5/Cdc1/Ted1"/>
</dbReference>
<evidence type="ECO:0000256" key="1">
    <source>
        <dbReference type="ARBA" id="ARBA00023136"/>
    </source>
</evidence>